<dbReference type="PANTHER" id="PTHR11712:SF336">
    <property type="entry name" value="3-OXOACYL-[ACYL-CARRIER-PROTEIN] SYNTHASE, MITOCHONDRIAL"/>
    <property type="match status" value="1"/>
</dbReference>
<dbReference type="PANTHER" id="PTHR11712">
    <property type="entry name" value="POLYKETIDE SYNTHASE-RELATED"/>
    <property type="match status" value="1"/>
</dbReference>
<dbReference type="Gene3D" id="3.40.47.10">
    <property type="match status" value="2"/>
</dbReference>
<evidence type="ECO:0000256" key="3">
    <source>
        <dbReference type="RuleBase" id="RU003694"/>
    </source>
</evidence>
<dbReference type="InterPro" id="IPR014031">
    <property type="entry name" value="Ketoacyl_synth_C"/>
</dbReference>
<dbReference type="InterPro" id="IPR014030">
    <property type="entry name" value="Ketoacyl_synth_N"/>
</dbReference>
<dbReference type="SUPFAM" id="SSF53901">
    <property type="entry name" value="Thiolase-like"/>
    <property type="match status" value="2"/>
</dbReference>
<accession>A0A942A0D2</accession>
<evidence type="ECO:0000313" key="5">
    <source>
        <dbReference type="EMBL" id="MBS1256996.1"/>
    </source>
</evidence>
<evidence type="ECO:0000256" key="2">
    <source>
        <dbReference type="ARBA" id="ARBA00022679"/>
    </source>
</evidence>
<dbReference type="Proteomes" id="UP000722750">
    <property type="component" value="Unassembled WGS sequence"/>
</dbReference>
<comment type="caution">
    <text evidence="5">The sequence shown here is derived from an EMBL/GenBank/DDBJ whole genome shotgun (WGS) entry which is preliminary data.</text>
</comment>
<dbReference type="AlphaFoldDB" id="A0A942A0D2"/>
<protein>
    <submittedName>
        <fullName evidence="5">3-oxoacyl-[acyl-carrier-protein] synthase 2</fullName>
    </submittedName>
</protein>
<dbReference type="InterPro" id="IPR016039">
    <property type="entry name" value="Thiolase-like"/>
</dbReference>
<reference evidence="5" key="1">
    <citation type="journal article" date="2021" name="ISME J.">
        <title>Fine-scale metabolic discontinuity in a stratified prokaryote microbiome of a Red Sea deep halocline.</title>
        <authorList>
            <person name="Michoud G."/>
            <person name="Ngugi D.K."/>
            <person name="Barozzi A."/>
            <person name="Merlino G."/>
            <person name="Calleja M.L."/>
            <person name="Delgado-Huertas A."/>
            <person name="Moran X.A.G."/>
            <person name="Daffonchio D."/>
        </authorList>
    </citation>
    <scope>NUCLEOTIDE SEQUENCE</scope>
    <source>
        <strain evidence="5">SuakinDeep_MAG55_1</strain>
    </source>
</reference>
<name>A0A942A0D2_9BACT</name>
<gene>
    <name evidence="5" type="ORF">MAG551_00031</name>
</gene>
<dbReference type="Pfam" id="PF00109">
    <property type="entry name" value="ketoacyl-synt"/>
    <property type="match status" value="1"/>
</dbReference>
<dbReference type="GO" id="GO:0004315">
    <property type="term" value="F:3-oxoacyl-[acyl-carrier-protein] synthase activity"/>
    <property type="evidence" value="ECO:0007669"/>
    <property type="project" value="TreeGrafter"/>
</dbReference>
<proteinExistence type="inferred from homology"/>
<evidence type="ECO:0000313" key="6">
    <source>
        <dbReference type="Proteomes" id="UP000722750"/>
    </source>
</evidence>
<feature type="domain" description="Ketosynthase family 3 (KS3)" evidence="4">
    <location>
        <begin position="2"/>
        <end position="409"/>
    </location>
</feature>
<organism evidence="5 6">
    <name type="scientific">Candidatus Scalindua arabica</name>
    <dbReference type="NCBI Taxonomy" id="1127984"/>
    <lineage>
        <taxon>Bacteria</taxon>
        <taxon>Pseudomonadati</taxon>
        <taxon>Planctomycetota</taxon>
        <taxon>Candidatus Brocadiia</taxon>
        <taxon>Candidatus Brocadiales</taxon>
        <taxon>Candidatus Scalinduaceae</taxon>
        <taxon>Candidatus Scalindua</taxon>
    </lineage>
</organism>
<keyword evidence="2 3" id="KW-0808">Transferase</keyword>
<dbReference type="InterPro" id="IPR000794">
    <property type="entry name" value="Beta-ketoacyl_synthase"/>
</dbReference>
<evidence type="ECO:0000259" key="4">
    <source>
        <dbReference type="PROSITE" id="PS52004"/>
    </source>
</evidence>
<sequence length="411" mass="43408">MNSRLVITGISVLSSIGVNKDEFWANLTNGVSGIKDVTLFDVSKYKSKKAGEISDFDAKEYLGKKGIRHVDRTSLLASSAAMLVMTDAGVSHETYGEDELGIVIGSTYGSIDSISSFDLEGLEEGPTFVNPMDFPNTVLNAPASRASIFCNATGLNSTISTGTASGLDAVIYASDFLRLGRGKAVLAGGVHGLTADIFWGAYGSGILSGSRSDGIEISAPFDKRRNGLIIGEAAALLVIERLGDALERNANIYAEIKGYGCTFNPDKVSHGNINTEQGVRCITMAMEEAGLNAEDISYISACANSSVTGDKMEAEIIKDYFGDCVEKVPVSAIKSMTGECLDASGSLQCVAGVLAINNGVIPPTINFQEKDEECNLDCVPNNSRESDVKNVLVNSFSDTGNISSVIISKYS</sequence>
<comment type="similarity">
    <text evidence="1 3">Belongs to the thiolase-like superfamily. Beta-ketoacyl-ACP synthases family.</text>
</comment>
<dbReference type="EMBL" id="JAANXD010000001">
    <property type="protein sequence ID" value="MBS1256996.1"/>
    <property type="molecule type" value="Genomic_DNA"/>
</dbReference>
<dbReference type="InterPro" id="IPR020841">
    <property type="entry name" value="PKS_Beta-ketoAc_synthase_dom"/>
</dbReference>
<dbReference type="CDD" id="cd00834">
    <property type="entry name" value="KAS_I_II"/>
    <property type="match status" value="1"/>
</dbReference>
<dbReference type="GO" id="GO:0006633">
    <property type="term" value="P:fatty acid biosynthetic process"/>
    <property type="evidence" value="ECO:0007669"/>
    <property type="project" value="TreeGrafter"/>
</dbReference>
<dbReference type="GO" id="GO:0005829">
    <property type="term" value="C:cytosol"/>
    <property type="evidence" value="ECO:0007669"/>
    <property type="project" value="TreeGrafter"/>
</dbReference>
<evidence type="ECO:0000256" key="1">
    <source>
        <dbReference type="ARBA" id="ARBA00008467"/>
    </source>
</evidence>
<dbReference type="SMART" id="SM00825">
    <property type="entry name" value="PKS_KS"/>
    <property type="match status" value="1"/>
</dbReference>
<dbReference type="PROSITE" id="PS52004">
    <property type="entry name" value="KS3_2"/>
    <property type="match status" value="1"/>
</dbReference>
<dbReference type="Pfam" id="PF02801">
    <property type="entry name" value="Ketoacyl-synt_C"/>
    <property type="match status" value="1"/>
</dbReference>